<dbReference type="SUPFAM" id="SSF57850">
    <property type="entry name" value="RING/U-box"/>
    <property type="match status" value="1"/>
</dbReference>
<feature type="coiled-coil region" evidence="5">
    <location>
        <begin position="213"/>
        <end position="259"/>
    </location>
</feature>
<dbReference type="PROSITE" id="PS00518">
    <property type="entry name" value="ZF_RING_1"/>
    <property type="match status" value="1"/>
</dbReference>
<evidence type="ECO:0000313" key="8">
    <source>
        <dbReference type="EMBL" id="PAA81682.1"/>
    </source>
</evidence>
<proteinExistence type="predicted"/>
<dbReference type="STRING" id="282301.A0A267G8W3"/>
<protein>
    <recommendedName>
        <fullName evidence="7">RING-type domain-containing protein</fullName>
    </recommendedName>
</protein>
<dbReference type="PANTHER" id="PTHR24104:SF25">
    <property type="entry name" value="PROTEIN LIN-41"/>
    <property type="match status" value="1"/>
</dbReference>
<keyword evidence="1" id="KW-0479">Metal-binding</keyword>
<dbReference type="GO" id="GO:0008270">
    <property type="term" value="F:zinc ion binding"/>
    <property type="evidence" value="ECO:0007669"/>
    <property type="project" value="UniProtKB-KW"/>
</dbReference>
<dbReference type="GO" id="GO:0043161">
    <property type="term" value="P:proteasome-mediated ubiquitin-dependent protein catabolic process"/>
    <property type="evidence" value="ECO:0007669"/>
    <property type="project" value="TreeGrafter"/>
</dbReference>
<keyword evidence="2 4" id="KW-0863">Zinc-finger</keyword>
<feature type="region of interest" description="Disordered" evidence="6">
    <location>
        <begin position="650"/>
        <end position="683"/>
    </location>
</feature>
<dbReference type="Gene3D" id="2.120.10.30">
    <property type="entry name" value="TolB, C-terminal domain"/>
    <property type="match status" value="1"/>
</dbReference>
<evidence type="ECO:0000256" key="6">
    <source>
        <dbReference type="SAM" id="MobiDB-lite"/>
    </source>
</evidence>
<dbReference type="InterPro" id="IPR017907">
    <property type="entry name" value="Znf_RING_CS"/>
</dbReference>
<dbReference type="PANTHER" id="PTHR24104">
    <property type="entry name" value="E3 UBIQUITIN-PROTEIN LIGASE NHLRC1-RELATED"/>
    <property type="match status" value="1"/>
</dbReference>
<dbReference type="InterPro" id="IPR011042">
    <property type="entry name" value="6-blade_b-propeller_TolB-like"/>
</dbReference>
<evidence type="ECO:0000259" key="7">
    <source>
        <dbReference type="PROSITE" id="PS50089"/>
    </source>
</evidence>
<dbReference type="SMART" id="SM00184">
    <property type="entry name" value="RING"/>
    <property type="match status" value="1"/>
</dbReference>
<keyword evidence="5" id="KW-0175">Coiled coil</keyword>
<dbReference type="GO" id="GO:0061630">
    <property type="term" value="F:ubiquitin protein ligase activity"/>
    <property type="evidence" value="ECO:0007669"/>
    <property type="project" value="TreeGrafter"/>
</dbReference>
<dbReference type="AlphaFoldDB" id="A0A267G8W3"/>
<name>A0A267G8W3_9PLAT</name>
<comment type="caution">
    <text evidence="8">The sequence shown here is derived from an EMBL/GenBank/DDBJ whole genome shotgun (WGS) entry which is preliminary data.</text>
</comment>
<dbReference type="InterPro" id="IPR001841">
    <property type="entry name" value="Znf_RING"/>
</dbReference>
<keyword evidence="3" id="KW-0862">Zinc</keyword>
<feature type="domain" description="RING-type" evidence="7">
    <location>
        <begin position="67"/>
        <end position="107"/>
    </location>
</feature>
<dbReference type="OrthoDB" id="27136at2759"/>
<evidence type="ECO:0000313" key="9">
    <source>
        <dbReference type="Proteomes" id="UP000215902"/>
    </source>
</evidence>
<accession>A0A267G8W3</accession>
<dbReference type="PROSITE" id="PS50089">
    <property type="entry name" value="ZF_RING_2"/>
    <property type="match status" value="1"/>
</dbReference>
<evidence type="ECO:0000256" key="3">
    <source>
        <dbReference type="ARBA" id="ARBA00022833"/>
    </source>
</evidence>
<dbReference type="GO" id="GO:0000209">
    <property type="term" value="P:protein polyubiquitination"/>
    <property type="evidence" value="ECO:0007669"/>
    <property type="project" value="TreeGrafter"/>
</dbReference>
<evidence type="ECO:0000256" key="4">
    <source>
        <dbReference type="PROSITE-ProRule" id="PRU00175"/>
    </source>
</evidence>
<reference evidence="8 9" key="1">
    <citation type="submission" date="2017-06" db="EMBL/GenBank/DDBJ databases">
        <title>A platform for efficient transgenesis in Macrostomum lignano, a flatworm model organism for stem cell research.</title>
        <authorList>
            <person name="Berezikov E."/>
        </authorList>
    </citation>
    <scope>NUCLEOTIDE SEQUENCE [LARGE SCALE GENOMIC DNA]</scope>
    <source>
        <strain evidence="8">DV1</strain>
        <tissue evidence="8">Whole organism</tissue>
    </source>
</reference>
<keyword evidence="9" id="KW-1185">Reference proteome</keyword>
<dbReference type="Gene3D" id="3.30.40.10">
    <property type="entry name" value="Zinc/RING finger domain, C3HC4 (zinc finger)"/>
    <property type="match status" value="1"/>
</dbReference>
<dbReference type="InterPro" id="IPR013083">
    <property type="entry name" value="Znf_RING/FYVE/PHD"/>
</dbReference>
<evidence type="ECO:0000256" key="1">
    <source>
        <dbReference type="ARBA" id="ARBA00022723"/>
    </source>
</evidence>
<evidence type="ECO:0000256" key="2">
    <source>
        <dbReference type="ARBA" id="ARBA00022771"/>
    </source>
</evidence>
<organism evidence="8 9">
    <name type="scientific">Macrostomum lignano</name>
    <dbReference type="NCBI Taxonomy" id="282301"/>
    <lineage>
        <taxon>Eukaryota</taxon>
        <taxon>Metazoa</taxon>
        <taxon>Spiralia</taxon>
        <taxon>Lophotrochozoa</taxon>
        <taxon>Platyhelminthes</taxon>
        <taxon>Rhabditophora</taxon>
        <taxon>Macrostomorpha</taxon>
        <taxon>Macrostomida</taxon>
        <taxon>Macrostomidae</taxon>
        <taxon>Macrostomum</taxon>
    </lineage>
</organism>
<feature type="compositionally biased region" description="Acidic residues" evidence="6">
    <location>
        <begin position="657"/>
        <end position="672"/>
    </location>
</feature>
<dbReference type="InterPro" id="IPR050952">
    <property type="entry name" value="TRIM-NHL_E3_ligases"/>
</dbReference>
<sequence length="728" mass="78980">TQAYNGLEVKQTQLKIHSTGMAEICHAKKLRLGNSSSAASSSRGNGGGGGMYTQHRMLEELTRKCTCVKCRNLADTPMVTKCGHCLCEACAQQLRSADGDAAQCPECGQKVNADEVKRDYATGKLFNALQVLREHIRSQSSQPSLERARCADCLGRTIDSNDASGADGNGTDEQAAAATATAAAMKRCESLHERLTRLADDGERVDEERRRLLTEAETELAQWRDRLSQQLNERHAEAARELEKVRAEAERLLAAAAERHSQARSGATELRRLLDAQSAIKSSPSAAAAAAAAPLSEEALASLRMGESRAAELLARLVSPTSSEAAAADFELSRRSEPDALSSGFAALLAQAGVDLVIRPYPAANQPELRPVRLHRTGSLEPWDFGLLANTSGLWYTPDGEIRMQQQDGDSSGSSGEHQPLPSPCLIVNYKGFKTKRLHVFDRELREVARIRLAIKDGRLPGTIFVCDERQLIFTVDHSRCKVCQYDMTGRLVRKVGGSGTGPSQFRQPMSAYVHDDVLYVVDSDNKRVQMFHVETLEPKGSLTHDGFSTDLHSVLASDNRIVVTDRDHSKAFVFDRQSRALLREVALEGKPFTLTSDSTGNLFISLTNERKVQIFDAAMAHKLHSVTIPRNPRRLASAAGDSSAGAAAAAAFSGANDEDEDDDDDEDEDAESSSSSDSGPAGFLAGLRLGGASRGKPPFIYGVAFDSVGRRLFVADTFCHMLLAFQF</sequence>
<dbReference type="SUPFAM" id="SSF101898">
    <property type="entry name" value="NHL repeat"/>
    <property type="match status" value="1"/>
</dbReference>
<evidence type="ECO:0000256" key="5">
    <source>
        <dbReference type="SAM" id="Coils"/>
    </source>
</evidence>
<feature type="compositionally biased region" description="Low complexity" evidence="6">
    <location>
        <begin position="673"/>
        <end position="683"/>
    </location>
</feature>
<gene>
    <name evidence="8" type="ORF">BOX15_Mlig006008g1</name>
</gene>
<dbReference type="Proteomes" id="UP000215902">
    <property type="component" value="Unassembled WGS sequence"/>
</dbReference>
<feature type="non-terminal residue" evidence="8">
    <location>
        <position position="1"/>
    </location>
</feature>
<dbReference type="EMBL" id="NIVC01000517">
    <property type="protein sequence ID" value="PAA81682.1"/>
    <property type="molecule type" value="Genomic_DNA"/>
</dbReference>